<sequence>MAKKSMPGFVGPILPGKGQAKLAISPQTPSLNALQPGTSIKGADTALKASSRSQNGNQGAGRKVTTKKGQQPRNMDVPPKYTAPEFSDSSSSSSSSDSFQQDSKRTIFYDENRDAPILFDLNLKDTTTPIPLAPVEQDTTESTGNSDSRLIINLAQYARNYDGQTGSTAGYPVYDHYVILYNQMVKKVYATVRSKIVDAFTFANFYNYIQLMTAALELFYATDAILSYTSTKEEKNTGVMQLQRRLTEIDLFTSQNELRRLLKGYWFPEEFSKLIRWTYQIYKTSDNDQACNYMFIPNETYFYVSSSMTPAAQIKAKVDFVIGELTTGTSATNYTKIVSVLGQSYPEGLIEGLPYSTNRAQYDPQHYEIFTNQPILYKDDAVDKVYPFSANNTNIMYQRSCNPGVRSGFPFCLQDIHALETRDGVGSIDFFQCFTPTGYQTDNVNLISNKYTYCEGDFFRPRFMERAVNESADIHIIKQSSNSTPTTNSIYFKKSSVASGFQRVYFDNAMAPLINLREMMDALFEFTI</sequence>
<evidence type="ECO:0000256" key="1">
    <source>
        <dbReference type="SAM" id="MobiDB-lite"/>
    </source>
</evidence>
<comment type="caution">
    <text evidence="2">The sequence shown here is derived from an EMBL/GenBank/DDBJ whole genome shotgun (WGS) entry which is preliminary data.</text>
</comment>
<evidence type="ECO:0008006" key="3">
    <source>
        <dbReference type="Google" id="ProtNLM"/>
    </source>
</evidence>
<feature type="compositionally biased region" description="Polar residues" evidence="1">
    <location>
        <begin position="25"/>
        <end position="38"/>
    </location>
</feature>
<accession>A0A2V0RIX0</accession>
<dbReference type="EMBL" id="BDQD01000192">
    <property type="protein sequence ID" value="GBH22758.1"/>
    <property type="molecule type" value="Genomic_RNA"/>
</dbReference>
<name>A0A2V0RIX0_9ZZZZ</name>
<feature type="compositionally biased region" description="Polar residues" evidence="1">
    <location>
        <begin position="48"/>
        <end position="57"/>
    </location>
</feature>
<dbReference type="AlphaFoldDB" id="A0A2V0RIX0"/>
<evidence type="ECO:0000313" key="2">
    <source>
        <dbReference type="EMBL" id="GBH22758.1"/>
    </source>
</evidence>
<feature type="compositionally biased region" description="Low complexity" evidence="1">
    <location>
        <begin position="86"/>
        <end position="101"/>
    </location>
</feature>
<proteinExistence type="predicted"/>
<protein>
    <recommendedName>
        <fullName evidence="3">Capsid protein</fullName>
    </recommendedName>
</protein>
<organism evidence="2">
    <name type="scientific">viral metagenome</name>
    <dbReference type="NCBI Taxonomy" id="1070528"/>
    <lineage>
        <taxon>unclassified sequences</taxon>
        <taxon>metagenomes</taxon>
        <taxon>organismal metagenomes</taxon>
    </lineage>
</organism>
<feature type="region of interest" description="Disordered" evidence="1">
    <location>
        <begin position="1"/>
        <end position="102"/>
    </location>
</feature>
<reference evidence="2" key="1">
    <citation type="submission" date="2017-04" db="EMBL/GenBank/DDBJ databases">
        <title>Unveiling RNA virosphere associated with marine microorganisms.</title>
        <authorList>
            <person name="Urayama S."/>
            <person name="Takaki Y."/>
            <person name="Nishi S."/>
            <person name="Yoshida Y."/>
            <person name="Deguchi S."/>
            <person name="Takai K."/>
            <person name="Nunoura T."/>
        </authorList>
    </citation>
    <scope>NUCLEOTIDE SEQUENCE</scope>
</reference>